<dbReference type="SUPFAM" id="SSF53098">
    <property type="entry name" value="Ribonuclease H-like"/>
    <property type="match status" value="1"/>
</dbReference>
<evidence type="ECO:0000256" key="1">
    <source>
        <dbReference type="SAM" id="MobiDB-lite"/>
    </source>
</evidence>
<dbReference type="InterPro" id="IPR012337">
    <property type="entry name" value="RNaseH-like_sf"/>
</dbReference>
<dbReference type="Proteomes" id="UP001595912">
    <property type="component" value="Unassembled WGS sequence"/>
</dbReference>
<evidence type="ECO:0008006" key="4">
    <source>
        <dbReference type="Google" id="ProtNLM"/>
    </source>
</evidence>
<proteinExistence type="predicted"/>
<comment type="caution">
    <text evidence="2">The sequence shown here is derived from an EMBL/GenBank/DDBJ whole genome shotgun (WGS) entry which is preliminary data.</text>
</comment>
<keyword evidence="3" id="KW-1185">Reference proteome</keyword>
<reference evidence="3" key="1">
    <citation type="journal article" date="2019" name="Int. J. Syst. Evol. Microbiol.">
        <title>The Global Catalogue of Microorganisms (GCM) 10K type strain sequencing project: providing services to taxonomists for standard genome sequencing and annotation.</title>
        <authorList>
            <consortium name="The Broad Institute Genomics Platform"/>
            <consortium name="The Broad Institute Genome Sequencing Center for Infectious Disease"/>
            <person name="Wu L."/>
            <person name="Ma J."/>
        </authorList>
    </citation>
    <scope>NUCLEOTIDE SEQUENCE [LARGE SCALE GENOMIC DNA]</scope>
    <source>
        <strain evidence="3">CGMCC 4.7152</strain>
    </source>
</reference>
<feature type="region of interest" description="Disordered" evidence="1">
    <location>
        <begin position="39"/>
        <end position="60"/>
    </location>
</feature>
<organism evidence="2 3">
    <name type="scientific">Dactylosporangium cerinum</name>
    <dbReference type="NCBI Taxonomy" id="1434730"/>
    <lineage>
        <taxon>Bacteria</taxon>
        <taxon>Bacillati</taxon>
        <taxon>Actinomycetota</taxon>
        <taxon>Actinomycetes</taxon>
        <taxon>Micromonosporales</taxon>
        <taxon>Micromonosporaceae</taxon>
        <taxon>Dactylosporangium</taxon>
    </lineage>
</organism>
<feature type="region of interest" description="Disordered" evidence="1">
    <location>
        <begin position="253"/>
        <end position="290"/>
    </location>
</feature>
<sequence>MRYDLTRITYLAADRGVQVLGRVRSDQVFYAPAPKRLRDGRPGRPRIHGNRFELSGPRPLPPAQERLAAENPRYGAVVVSAWHGLHQRLSKQSGWAGFVGPVPVVPGTVIRIQVERLPGDQAAQDMWLWHTAPVGTVFDLDLLWKTYLRRFDLEHTFRFLKQVLGWTTPQIRTPQQGERWTWLILAVHAQLRIARTLTVDLRRRWETSATARPSMTPGRVRRGFVFCAGNWGPRPEHRNTPPPVQAVRAARPDLPEPATTSARPSPQRTLTNRRNRRSKDKTQAKSACAFPTTSSAARVLARSARTRSFSARNRSASRSAWLRVGLRGLSATAPRAPASRAAATR</sequence>
<dbReference type="EMBL" id="JBHSIU010000055">
    <property type="protein sequence ID" value="MFC5004145.1"/>
    <property type="molecule type" value="Genomic_DNA"/>
</dbReference>
<evidence type="ECO:0000313" key="2">
    <source>
        <dbReference type="EMBL" id="MFC5004145.1"/>
    </source>
</evidence>
<evidence type="ECO:0000313" key="3">
    <source>
        <dbReference type="Proteomes" id="UP001595912"/>
    </source>
</evidence>
<dbReference type="RefSeq" id="WP_380123752.1">
    <property type="nucleotide sequence ID" value="NZ_JBHSIU010000055.1"/>
</dbReference>
<feature type="compositionally biased region" description="Polar residues" evidence="1">
    <location>
        <begin position="258"/>
        <end position="270"/>
    </location>
</feature>
<protein>
    <recommendedName>
        <fullName evidence="4">Transposase</fullName>
    </recommendedName>
</protein>
<name>A0ABV9W840_9ACTN</name>
<accession>A0ABV9W840</accession>
<gene>
    <name evidence="2" type="ORF">ACFPIJ_40760</name>
</gene>